<evidence type="ECO:0000313" key="3">
    <source>
        <dbReference type="Proteomes" id="UP000076079"/>
    </source>
</evidence>
<name>A0A143PJF7_LUTPR</name>
<evidence type="ECO:0000313" key="2">
    <source>
        <dbReference type="EMBL" id="AMY08697.1"/>
    </source>
</evidence>
<dbReference type="PANTHER" id="PTHR12277">
    <property type="entry name" value="ALPHA/BETA HYDROLASE DOMAIN-CONTAINING PROTEIN"/>
    <property type="match status" value="1"/>
</dbReference>
<protein>
    <submittedName>
        <fullName evidence="2">Pimelyl-[acyl-carrier protein] methyl ester esterase</fullName>
    </submittedName>
</protein>
<dbReference type="PATRIC" id="fig|1813736.3.peg.1995"/>
<reference evidence="2 3" key="1">
    <citation type="journal article" date="2016" name="Genome Announc.">
        <title>First Complete Genome Sequence of a Subdivision 6 Acidobacterium Strain.</title>
        <authorList>
            <person name="Huang S."/>
            <person name="Vieira S."/>
            <person name="Bunk B."/>
            <person name="Riedel T."/>
            <person name="Sproer C."/>
            <person name="Overmann J."/>
        </authorList>
    </citation>
    <scope>NUCLEOTIDE SEQUENCE [LARGE SCALE GENOMIC DNA]</scope>
    <source>
        <strain evidence="3">DSM 100886 HEG_-6_39</strain>
    </source>
</reference>
<evidence type="ECO:0000259" key="1">
    <source>
        <dbReference type="Pfam" id="PF12146"/>
    </source>
</evidence>
<dbReference type="EMBL" id="CP015136">
    <property type="protein sequence ID" value="AMY08697.1"/>
    <property type="molecule type" value="Genomic_DNA"/>
</dbReference>
<dbReference type="InterPro" id="IPR029058">
    <property type="entry name" value="AB_hydrolase_fold"/>
</dbReference>
<dbReference type="RefSeq" id="WP_110170516.1">
    <property type="nucleotide sequence ID" value="NZ_CP015136.1"/>
</dbReference>
<keyword evidence="3" id="KW-1185">Reference proteome</keyword>
<organism evidence="2 3">
    <name type="scientific">Luteitalea pratensis</name>
    <dbReference type="NCBI Taxonomy" id="1855912"/>
    <lineage>
        <taxon>Bacteria</taxon>
        <taxon>Pseudomonadati</taxon>
        <taxon>Acidobacteriota</taxon>
        <taxon>Vicinamibacteria</taxon>
        <taxon>Vicinamibacterales</taxon>
        <taxon>Vicinamibacteraceae</taxon>
        <taxon>Luteitalea</taxon>
    </lineage>
</organism>
<dbReference type="OrthoDB" id="9798884at2"/>
<reference evidence="3" key="2">
    <citation type="submission" date="2016-04" db="EMBL/GenBank/DDBJ databases">
        <title>First Complete Genome Sequence of a Subdivision 6 Acidobacterium.</title>
        <authorList>
            <person name="Huang S."/>
            <person name="Vieira S."/>
            <person name="Bunk B."/>
            <person name="Riedel T."/>
            <person name="Sproeer C."/>
            <person name="Overmann J."/>
        </authorList>
    </citation>
    <scope>NUCLEOTIDE SEQUENCE [LARGE SCALE GENOMIC DNA]</scope>
    <source>
        <strain evidence="3">DSM 100886 HEG_-6_39</strain>
    </source>
</reference>
<sequence>MRLLLIAAGCALTLLALIWLGQRRLMYFPHHAVPPPAAVGLADVEQVAFTTQDGVELHGWFVPATQLPARATMLVCNGNAGNRAYRAELAHAFRSHGVAMLLFDYRGYGDNAGSPDERGLALDARAARRYLLSRPDVDAARLVYFGESLGAAVAVELAAEHPSAALVLRSPFTSMADVGSYHYPLLPVHLLLRDRYAAIDHIAQVRAPLLVIAGDADSIVPLEQSRRLHDAANSPKAFVVIEGADHNDAALTAGPIVVAETMRLLARMP</sequence>
<dbReference type="PANTHER" id="PTHR12277:SF79">
    <property type="entry name" value="XAA-PRO DIPEPTIDYL-PEPTIDASE-RELATED"/>
    <property type="match status" value="1"/>
</dbReference>
<dbReference type="Gene3D" id="3.40.50.1820">
    <property type="entry name" value="alpha/beta hydrolase"/>
    <property type="match status" value="1"/>
</dbReference>
<dbReference type="Pfam" id="PF12146">
    <property type="entry name" value="Hydrolase_4"/>
    <property type="match status" value="1"/>
</dbReference>
<dbReference type="AlphaFoldDB" id="A0A143PJF7"/>
<dbReference type="InterPro" id="IPR022742">
    <property type="entry name" value="Hydrolase_4"/>
</dbReference>
<proteinExistence type="predicted"/>
<gene>
    <name evidence="2" type="ORF">LuPra_01901</name>
</gene>
<feature type="domain" description="Serine aminopeptidase S33" evidence="1">
    <location>
        <begin position="69"/>
        <end position="176"/>
    </location>
</feature>
<accession>A0A143PJF7</accession>
<dbReference type="SUPFAM" id="SSF53474">
    <property type="entry name" value="alpha/beta-Hydrolases"/>
    <property type="match status" value="1"/>
</dbReference>
<dbReference type="KEGG" id="abac:LuPra_01901"/>
<dbReference type="Proteomes" id="UP000076079">
    <property type="component" value="Chromosome"/>
</dbReference>